<dbReference type="GO" id="GO:0016491">
    <property type="term" value="F:oxidoreductase activity"/>
    <property type="evidence" value="ECO:0007669"/>
    <property type="project" value="UniProtKB-KW"/>
</dbReference>
<keyword evidence="4" id="KW-1185">Reference proteome</keyword>
<dbReference type="RefSeq" id="WP_055190439.1">
    <property type="nucleotide sequence ID" value="NZ_FPBS01000042.1"/>
</dbReference>
<evidence type="ECO:0000256" key="2">
    <source>
        <dbReference type="ARBA" id="ARBA00023002"/>
    </source>
</evidence>
<evidence type="ECO:0000256" key="1">
    <source>
        <dbReference type="ARBA" id="ARBA00006484"/>
    </source>
</evidence>
<dbReference type="PANTHER" id="PTHR44196:SF1">
    <property type="entry name" value="DEHYDROGENASE_REDUCTASE SDR FAMILY MEMBER 7B"/>
    <property type="match status" value="1"/>
</dbReference>
<dbReference type="EMBL" id="LKBA01000006">
    <property type="protein sequence ID" value="KPN63217.1"/>
    <property type="molecule type" value="Genomic_DNA"/>
</dbReference>
<dbReference type="Proteomes" id="UP000050471">
    <property type="component" value="Unassembled WGS sequence"/>
</dbReference>
<dbReference type="OrthoDB" id="335726at2"/>
<proteinExistence type="inferred from homology"/>
<reference evidence="3 4" key="1">
    <citation type="submission" date="2015-09" db="EMBL/GenBank/DDBJ databases">
        <title>Draft genome sequence of Aliiroseovarius crassostreae CV919-312TSm, the causative agent of Roseovarius Oyster Disease (formerly Juvenile Oyster Disease).</title>
        <authorList>
            <person name="Kessner L."/>
            <person name="Spinard E."/>
            <person name="Nelson D."/>
        </authorList>
    </citation>
    <scope>NUCLEOTIDE SEQUENCE [LARGE SCALE GENOMIC DNA]</scope>
    <source>
        <strain evidence="3 4">CV919-312</strain>
    </source>
</reference>
<evidence type="ECO:0000313" key="3">
    <source>
        <dbReference type="EMBL" id="KPN63217.1"/>
    </source>
</evidence>
<dbReference type="InterPro" id="IPR036291">
    <property type="entry name" value="NAD(P)-bd_dom_sf"/>
</dbReference>
<dbReference type="PRINTS" id="PR00081">
    <property type="entry name" value="GDHRDH"/>
</dbReference>
<dbReference type="STRING" id="154981.AKJ29_10995"/>
<sequence length="247" mass="26703">MSDANDTWIILGATSSMARAFARKVADQGAFVLLVGRDMNDLERSATDLRTRGLHADAIHFDARDPESFAAIISRVSHVSGVINAAVFVGSMPPQAQIDEDPSLIDGTVTDSFTGPARFLQMLAPLIETRGAGTVVGVGSVAGDRGRIGNYVYGAAKAGFATYLSGLRNRLTRVGGHVVTVKPGFVDTAMTWDVEGMFLVASPDKVAGDILKAVQKKRNVIYTPFFWRYIMLIIRHIPEAIFKKMSI</sequence>
<keyword evidence="2" id="KW-0560">Oxidoreductase</keyword>
<evidence type="ECO:0000313" key="4">
    <source>
        <dbReference type="Proteomes" id="UP000050471"/>
    </source>
</evidence>
<dbReference type="PANTHER" id="PTHR44196">
    <property type="entry name" value="DEHYDROGENASE/REDUCTASE SDR FAMILY MEMBER 7B"/>
    <property type="match status" value="1"/>
</dbReference>
<organism evidence="3 4">
    <name type="scientific">Aliiroseovarius crassostreae</name>
    <dbReference type="NCBI Taxonomy" id="154981"/>
    <lineage>
        <taxon>Bacteria</taxon>
        <taxon>Pseudomonadati</taxon>
        <taxon>Pseudomonadota</taxon>
        <taxon>Alphaproteobacteria</taxon>
        <taxon>Rhodobacterales</taxon>
        <taxon>Paracoccaceae</taxon>
        <taxon>Aliiroseovarius</taxon>
    </lineage>
</organism>
<dbReference type="InterPro" id="IPR002347">
    <property type="entry name" value="SDR_fam"/>
</dbReference>
<dbReference type="SUPFAM" id="SSF51735">
    <property type="entry name" value="NAD(P)-binding Rossmann-fold domains"/>
    <property type="match status" value="1"/>
</dbReference>
<name>A0A0P7KI68_9RHOB</name>
<dbReference type="Gene3D" id="3.40.50.720">
    <property type="entry name" value="NAD(P)-binding Rossmann-like Domain"/>
    <property type="match status" value="1"/>
</dbReference>
<dbReference type="GO" id="GO:0016020">
    <property type="term" value="C:membrane"/>
    <property type="evidence" value="ECO:0007669"/>
    <property type="project" value="TreeGrafter"/>
</dbReference>
<dbReference type="Pfam" id="PF00106">
    <property type="entry name" value="adh_short"/>
    <property type="match status" value="1"/>
</dbReference>
<gene>
    <name evidence="3" type="ORF">AKJ29_10995</name>
</gene>
<accession>A0A0P7KI68</accession>
<comment type="caution">
    <text evidence="3">The sequence shown here is derived from an EMBL/GenBank/DDBJ whole genome shotgun (WGS) entry which is preliminary data.</text>
</comment>
<protein>
    <submittedName>
        <fullName evidence="3">Short-chain dehydrogenase</fullName>
    </submittedName>
</protein>
<comment type="similarity">
    <text evidence="1">Belongs to the short-chain dehydrogenases/reductases (SDR) family.</text>
</comment>
<dbReference type="AlphaFoldDB" id="A0A0P7KI68"/>